<proteinExistence type="predicted"/>
<accession>A0A1B0ZPK4</accession>
<feature type="transmembrane region" description="Helical" evidence="1">
    <location>
        <begin position="147"/>
        <end position="165"/>
    </location>
</feature>
<name>A0A1B0ZPK4_9RHOB</name>
<gene>
    <name evidence="3" type="ORF">JL2886_01178</name>
</gene>
<feature type="transmembrane region" description="Helical" evidence="1">
    <location>
        <begin position="28"/>
        <end position="61"/>
    </location>
</feature>
<dbReference type="AlphaFoldDB" id="A0A1B0ZPK4"/>
<dbReference type="GO" id="GO:0006629">
    <property type="term" value="P:lipid metabolic process"/>
    <property type="evidence" value="ECO:0007669"/>
    <property type="project" value="InterPro"/>
</dbReference>
<reference evidence="3 4" key="1">
    <citation type="submission" date="2016-04" db="EMBL/GenBank/DDBJ databases">
        <authorList>
            <person name="Evans L.H."/>
            <person name="Alamgir A."/>
            <person name="Owens N."/>
            <person name="Weber N.D."/>
            <person name="Virtaneva K."/>
            <person name="Barbian K."/>
            <person name="Babar A."/>
            <person name="Rosenke K."/>
        </authorList>
    </citation>
    <scope>NUCLEOTIDE SEQUENCE [LARGE SCALE GENOMIC DNA]</scope>
    <source>
        <strain evidence="3 4">JL2886</strain>
    </source>
</reference>
<keyword evidence="1" id="KW-1133">Transmembrane helix</keyword>
<feature type="domain" description="Fatty acid desaturase" evidence="2">
    <location>
        <begin position="49"/>
        <end position="286"/>
    </location>
</feature>
<dbReference type="Proteomes" id="UP000092565">
    <property type="component" value="Chromosome"/>
</dbReference>
<keyword evidence="1" id="KW-0812">Transmembrane</keyword>
<sequence length="314" mass="35866">MSEAIGQGMEAPILPSGLMPRGVEWGTLVLILICYTAWFAVIFWLAALSMALAVVLAGVLIAFHSSLCHEALHGHPFRNRLLNEALMALPLNLVIPYGRFRDTHLAHHQDERLTDPFDDPESNFMCPDIWRGLAPWKRAVLRMNNTLLGRMLLGPLIGQICFMAGDWQLVRQGDRRVIADWLLHVAGSALVVWLVLRAPMPVWAYAIAAYLGLALLKIRTFLEHRAHEEVRGRTVVIEDRGPLALLFLNNNLHIVHHMHPGVPWHALPRLYHRHRALYQAANRAYVFPSYRQIFRDYFLRAKDPVPHPLWQKGK</sequence>
<dbReference type="EMBL" id="CP015124">
    <property type="protein sequence ID" value="ANP36099.1"/>
    <property type="molecule type" value="Genomic_DNA"/>
</dbReference>
<organism evidence="3 4">
    <name type="scientific">Phaeobacter gallaeciensis</name>
    <dbReference type="NCBI Taxonomy" id="60890"/>
    <lineage>
        <taxon>Bacteria</taxon>
        <taxon>Pseudomonadati</taxon>
        <taxon>Pseudomonadota</taxon>
        <taxon>Alphaproteobacteria</taxon>
        <taxon>Rhodobacterales</taxon>
        <taxon>Roseobacteraceae</taxon>
        <taxon>Phaeobacter</taxon>
    </lineage>
</organism>
<protein>
    <submittedName>
        <fullName evidence="3">Fatty acid desaturase</fullName>
    </submittedName>
</protein>
<keyword evidence="1" id="KW-0472">Membrane</keyword>
<evidence type="ECO:0000313" key="3">
    <source>
        <dbReference type="EMBL" id="ANP36099.1"/>
    </source>
</evidence>
<dbReference type="PATRIC" id="fig|60890.4.peg.1153"/>
<evidence type="ECO:0000313" key="4">
    <source>
        <dbReference type="Proteomes" id="UP000092565"/>
    </source>
</evidence>
<dbReference type="CDD" id="cd03509">
    <property type="entry name" value="DesA_FADS-like"/>
    <property type="match status" value="1"/>
</dbReference>
<dbReference type="InterPro" id="IPR005804">
    <property type="entry name" value="FA_desaturase_dom"/>
</dbReference>
<evidence type="ECO:0000256" key="1">
    <source>
        <dbReference type="SAM" id="Phobius"/>
    </source>
</evidence>
<evidence type="ECO:0000259" key="2">
    <source>
        <dbReference type="Pfam" id="PF00487"/>
    </source>
</evidence>
<keyword evidence="4" id="KW-1185">Reference proteome</keyword>
<dbReference type="Pfam" id="PF00487">
    <property type="entry name" value="FA_desaturase"/>
    <property type="match status" value="1"/>
</dbReference>